<evidence type="ECO:0000256" key="2">
    <source>
        <dbReference type="ARBA" id="ARBA00022475"/>
    </source>
</evidence>
<feature type="transmembrane region" description="Helical" evidence="6">
    <location>
        <begin position="101"/>
        <end position="117"/>
    </location>
</feature>
<feature type="transmembrane region" description="Helical" evidence="6">
    <location>
        <begin position="265"/>
        <end position="287"/>
    </location>
</feature>
<evidence type="ECO:0000256" key="6">
    <source>
        <dbReference type="SAM" id="Phobius"/>
    </source>
</evidence>
<evidence type="ECO:0000256" key="5">
    <source>
        <dbReference type="ARBA" id="ARBA00023136"/>
    </source>
</evidence>
<dbReference type="EMBL" id="UINC01001035">
    <property type="protein sequence ID" value="SUZ68270.1"/>
    <property type="molecule type" value="Genomic_DNA"/>
</dbReference>
<dbReference type="InterPro" id="IPR022791">
    <property type="entry name" value="L-PG_synthase/AglD"/>
</dbReference>
<feature type="transmembrane region" description="Helical" evidence="6">
    <location>
        <begin position="51"/>
        <end position="69"/>
    </location>
</feature>
<dbReference type="PANTHER" id="PTHR39087:SF2">
    <property type="entry name" value="UPF0104 MEMBRANE PROTEIN MJ1595"/>
    <property type="match status" value="1"/>
</dbReference>
<dbReference type="GO" id="GO:0005886">
    <property type="term" value="C:plasma membrane"/>
    <property type="evidence" value="ECO:0007669"/>
    <property type="project" value="UniProtKB-SubCell"/>
</dbReference>
<dbReference type="Pfam" id="PF03706">
    <property type="entry name" value="LPG_synthase_TM"/>
    <property type="match status" value="1"/>
</dbReference>
<dbReference type="PANTHER" id="PTHR39087">
    <property type="entry name" value="UPF0104 MEMBRANE PROTEIN MJ1595"/>
    <property type="match status" value="1"/>
</dbReference>
<sequence>VDFDELWFHLKSVDLLWMAIATVLLIFSVAIRAERWQLLLEPIDNIRFHPLFAATMIGYFGNVVLPFRLGELLRAYTISSRKSVETSAAFGTILLDRTLDMLGMVGTILLFGWFYPFDSGGRKIMLFVVLITILGFGFILALGRAQSHLMERIENWSIFEKAFAHRILTIINSLVDGLTSIRSTKHVGQIVLHTIFMWVVYYSTTYAVILATGINLSWIEVGVVLIATSLAIAVPAAPSAVGTYHAAAVYALTVFFSVGRVEAQAFAVLLHAVGSIPFAIIGFIYFLRSSVHIKDISGQHIIE</sequence>
<evidence type="ECO:0000313" key="7">
    <source>
        <dbReference type="EMBL" id="SUZ68270.1"/>
    </source>
</evidence>
<evidence type="ECO:0000256" key="4">
    <source>
        <dbReference type="ARBA" id="ARBA00022989"/>
    </source>
</evidence>
<keyword evidence="3 6" id="KW-0812">Transmembrane</keyword>
<accession>A0A381PMU5</accession>
<feature type="transmembrane region" description="Helical" evidence="6">
    <location>
        <begin position="124"/>
        <end position="143"/>
    </location>
</feature>
<comment type="subcellular location">
    <subcellularLocation>
        <location evidence="1">Cell membrane</location>
        <topology evidence="1">Multi-pass membrane protein</topology>
    </subcellularLocation>
</comment>
<protein>
    <recommendedName>
        <fullName evidence="8">Flippase-like domain-containing protein</fullName>
    </recommendedName>
</protein>
<feature type="transmembrane region" description="Helical" evidence="6">
    <location>
        <begin position="216"/>
        <end position="234"/>
    </location>
</feature>
<reference evidence="7" key="1">
    <citation type="submission" date="2018-05" db="EMBL/GenBank/DDBJ databases">
        <authorList>
            <person name="Lanie J.A."/>
            <person name="Ng W.-L."/>
            <person name="Kazmierczak K.M."/>
            <person name="Andrzejewski T.M."/>
            <person name="Davidsen T.M."/>
            <person name="Wayne K.J."/>
            <person name="Tettelin H."/>
            <person name="Glass J.I."/>
            <person name="Rusch D."/>
            <person name="Podicherti R."/>
            <person name="Tsui H.-C.T."/>
            <person name="Winkler M.E."/>
        </authorList>
    </citation>
    <scope>NUCLEOTIDE SEQUENCE</scope>
</reference>
<keyword evidence="2" id="KW-1003">Cell membrane</keyword>
<organism evidence="7">
    <name type="scientific">marine metagenome</name>
    <dbReference type="NCBI Taxonomy" id="408172"/>
    <lineage>
        <taxon>unclassified sequences</taxon>
        <taxon>metagenomes</taxon>
        <taxon>ecological metagenomes</taxon>
    </lineage>
</organism>
<dbReference type="AlphaFoldDB" id="A0A381PMU5"/>
<evidence type="ECO:0000256" key="3">
    <source>
        <dbReference type="ARBA" id="ARBA00022692"/>
    </source>
</evidence>
<proteinExistence type="predicted"/>
<dbReference type="NCBIfam" id="TIGR00374">
    <property type="entry name" value="flippase-like domain"/>
    <property type="match status" value="1"/>
</dbReference>
<evidence type="ECO:0000256" key="1">
    <source>
        <dbReference type="ARBA" id="ARBA00004651"/>
    </source>
</evidence>
<gene>
    <name evidence="7" type="ORF">METZ01_LOCUS21124</name>
</gene>
<feature type="transmembrane region" description="Helical" evidence="6">
    <location>
        <begin position="15"/>
        <end position="31"/>
    </location>
</feature>
<feature type="non-terminal residue" evidence="7">
    <location>
        <position position="1"/>
    </location>
</feature>
<name>A0A381PMU5_9ZZZZ</name>
<evidence type="ECO:0008006" key="8">
    <source>
        <dbReference type="Google" id="ProtNLM"/>
    </source>
</evidence>
<keyword evidence="5 6" id="KW-0472">Membrane</keyword>
<keyword evidence="4 6" id="KW-1133">Transmembrane helix</keyword>
<feature type="transmembrane region" description="Helical" evidence="6">
    <location>
        <begin position="190"/>
        <end position="210"/>
    </location>
</feature>